<dbReference type="InterPro" id="IPR051610">
    <property type="entry name" value="GPI/OXD"/>
</dbReference>
<evidence type="ECO:0000256" key="1">
    <source>
        <dbReference type="ARBA" id="ARBA00022723"/>
    </source>
</evidence>
<dbReference type="PANTHER" id="PTHR35848:SF6">
    <property type="entry name" value="CUPIN TYPE-2 DOMAIN-CONTAINING PROTEIN"/>
    <property type="match status" value="1"/>
</dbReference>
<evidence type="ECO:0000259" key="2">
    <source>
        <dbReference type="Pfam" id="PF07883"/>
    </source>
</evidence>
<dbReference type="InterPro" id="IPR014710">
    <property type="entry name" value="RmlC-like_jellyroll"/>
</dbReference>
<dbReference type="SUPFAM" id="SSF51182">
    <property type="entry name" value="RmlC-like cupins"/>
    <property type="match status" value="1"/>
</dbReference>
<organism evidence="3 4">
    <name type="scientific">Carboxydichorda subterranea</name>
    <dbReference type="NCBI Taxonomy" id="3109565"/>
    <lineage>
        <taxon>Bacteria</taxon>
        <taxon>Bacillati</taxon>
        <taxon>Bacillota</taxon>
        <taxon>Limnochordia</taxon>
        <taxon>Limnochordales</taxon>
        <taxon>Geochordaceae</taxon>
        <taxon>Carboxydichorda</taxon>
    </lineage>
</organism>
<evidence type="ECO:0000313" key="4">
    <source>
        <dbReference type="Proteomes" id="UP001332192"/>
    </source>
</evidence>
<dbReference type="CDD" id="cd02222">
    <property type="entry name" value="cupin_TM1459-like"/>
    <property type="match status" value="1"/>
</dbReference>
<dbReference type="RefSeq" id="WP_324715298.1">
    <property type="nucleotide sequence ID" value="NZ_CP141615.1"/>
</dbReference>
<dbReference type="Pfam" id="PF07883">
    <property type="entry name" value="Cupin_2"/>
    <property type="match status" value="1"/>
</dbReference>
<dbReference type="Proteomes" id="UP001332192">
    <property type="component" value="Chromosome"/>
</dbReference>
<feature type="domain" description="Cupin type-2" evidence="2">
    <location>
        <begin position="43"/>
        <end position="110"/>
    </location>
</feature>
<name>A0ABZ1BU67_9FIRM</name>
<keyword evidence="1" id="KW-0479">Metal-binding</keyword>
<dbReference type="EMBL" id="CP141615">
    <property type="protein sequence ID" value="WRP16025.1"/>
    <property type="molecule type" value="Genomic_DNA"/>
</dbReference>
<proteinExistence type="predicted"/>
<dbReference type="Gene3D" id="2.60.120.10">
    <property type="entry name" value="Jelly Rolls"/>
    <property type="match status" value="1"/>
</dbReference>
<dbReference type="InterPro" id="IPR011051">
    <property type="entry name" value="RmlC_Cupin_sf"/>
</dbReference>
<evidence type="ECO:0000313" key="3">
    <source>
        <dbReference type="EMBL" id="WRP16025.1"/>
    </source>
</evidence>
<protein>
    <submittedName>
        <fullName evidence="3">Cupin domain-containing protein</fullName>
    </submittedName>
</protein>
<dbReference type="PANTHER" id="PTHR35848">
    <property type="entry name" value="OXALATE-BINDING PROTEIN"/>
    <property type="match status" value="1"/>
</dbReference>
<gene>
    <name evidence="3" type="ORF">U7230_07860</name>
</gene>
<accession>A0ABZ1BU67</accession>
<sequence>MDVGIRVVHETDVPMETAPMGQGVRLRWVISRRDGAPRYAMRVFEVEPGGEIPLHHHWYEQEMYVLEGEGTVGDGRSEQVLGPGSVIYVPPDQPHQMRNTGSGKLRFICVIPHPDRGSS</sequence>
<reference evidence="3 4" key="1">
    <citation type="journal article" date="2024" name="Front. Microbiol.">
        <title>Novel thermophilic genera Geochorda gen. nov. and Carboxydochorda gen. nov. from the deep terrestrial subsurface reveal the ecophysiological diversity in the class Limnochordia.</title>
        <authorList>
            <person name="Karnachuk O.V."/>
            <person name="Lukina A.P."/>
            <person name="Avakyan M.R."/>
            <person name="Kadnikov V.V."/>
            <person name="Begmatov S."/>
            <person name="Beletsky A.V."/>
            <person name="Vlasova K.G."/>
            <person name="Novikov A.A."/>
            <person name="Shcherbakova V.A."/>
            <person name="Mardanov A.V."/>
            <person name="Ravin N.V."/>
        </authorList>
    </citation>
    <scope>NUCLEOTIDE SEQUENCE [LARGE SCALE GENOMIC DNA]</scope>
    <source>
        <strain evidence="3 4">L945</strain>
    </source>
</reference>
<dbReference type="InterPro" id="IPR013096">
    <property type="entry name" value="Cupin_2"/>
</dbReference>
<keyword evidence="4" id="KW-1185">Reference proteome</keyword>